<feature type="transmembrane region" description="Helical" evidence="1">
    <location>
        <begin position="60"/>
        <end position="79"/>
    </location>
</feature>
<keyword evidence="2" id="KW-0378">Hydrolase</keyword>
<name>A0A1I6IEB2_9EURY</name>
<evidence type="ECO:0000313" key="3">
    <source>
        <dbReference type="Proteomes" id="UP000243250"/>
    </source>
</evidence>
<dbReference type="InterPro" id="IPR007404">
    <property type="entry name" value="YdjM-like"/>
</dbReference>
<dbReference type="EMBL" id="FOYS01000005">
    <property type="protein sequence ID" value="SFR65036.1"/>
    <property type="molecule type" value="Genomic_DNA"/>
</dbReference>
<proteinExistence type="predicted"/>
<keyword evidence="1" id="KW-0472">Membrane</keyword>
<dbReference type="AlphaFoldDB" id="A0A1I6IEB2"/>
<feature type="transmembrane region" description="Helical" evidence="1">
    <location>
        <begin position="86"/>
        <end position="108"/>
    </location>
</feature>
<sequence length="187" mass="20122">MLPWGHAGFGYLLYSALVRARTGRPPTGPPVLGLVLGTQFPDLVDKPAAWTFDVLASGRSLGHSVFTFAILMGVLWAVFDTPRRRALVAAFGVGYGSHLVGDALAPVVQGESENLGYLLWPLLPGPTDHNTSFLEFFLSLQWTPFMLFGFAVAFASVVVWMFDGMPGVTDLFALVSSADAVDSADDR</sequence>
<evidence type="ECO:0000256" key="1">
    <source>
        <dbReference type="SAM" id="Phobius"/>
    </source>
</evidence>
<dbReference type="Pfam" id="PF04307">
    <property type="entry name" value="YdjM"/>
    <property type="match status" value="1"/>
</dbReference>
<gene>
    <name evidence="2" type="ORF">SAMN04488124_3133</name>
</gene>
<dbReference type="Proteomes" id="UP000243250">
    <property type="component" value="Unassembled WGS sequence"/>
</dbReference>
<dbReference type="OrthoDB" id="200338at2157"/>
<reference evidence="3" key="1">
    <citation type="submission" date="2016-10" db="EMBL/GenBank/DDBJ databases">
        <authorList>
            <person name="Varghese N."/>
            <person name="Submissions S."/>
        </authorList>
    </citation>
    <scope>NUCLEOTIDE SEQUENCE [LARGE SCALE GENOMIC DNA]</scope>
    <source>
        <strain evidence="3">CGMCC 1.8711</strain>
    </source>
</reference>
<feature type="transmembrane region" description="Helical" evidence="1">
    <location>
        <begin position="142"/>
        <end position="162"/>
    </location>
</feature>
<keyword evidence="3" id="KW-1185">Reference proteome</keyword>
<keyword evidence="1" id="KW-1133">Transmembrane helix</keyword>
<dbReference type="GO" id="GO:0016787">
    <property type="term" value="F:hydrolase activity"/>
    <property type="evidence" value="ECO:0007669"/>
    <property type="project" value="UniProtKB-KW"/>
</dbReference>
<evidence type="ECO:0000313" key="2">
    <source>
        <dbReference type="EMBL" id="SFR65036.1"/>
    </source>
</evidence>
<protein>
    <submittedName>
        <fullName evidence="2">LexA-binding, inner membrane-associated putative hydrolase</fullName>
    </submittedName>
</protein>
<dbReference type="STRING" id="555875.SAMN04488124_3133"/>
<dbReference type="RefSeq" id="WP_089882652.1">
    <property type="nucleotide sequence ID" value="NZ_FOYS01000005.1"/>
</dbReference>
<keyword evidence="1" id="KW-0812">Transmembrane</keyword>
<accession>A0A1I6IEB2</accession>
<organism evidence="2 3">
    <name type="scientific">Halogeometricum limi</name>
    <dbReference type="NCBI Taxonomy" id="555875"/>
    <lineage>
        <taxon>Archaea</taxon>
        <taxon>Methanobacteriati</taxon>
        <taxon>Methanobacteriota</taxon>
        <taxon>Stenosarchaea group</taxon>
        <taxon>Halobacteria</taxon>
        <taxon>Halobacteriales</taxon>
        <taxon>Haloferacaceae</taxon>
        <taxon>Halogeometricum</taxon>
    </lineage>
</organism>